<dbReference type="AlphaFoldDB" id="A0A2A2GHZ9"/>
<sequence>MKTAPAFLVPVLLAALSALAGPAVAQTGAADLPAIPARAACADLAGVDLTGIGGAGSEVTQATETTSDGIAVCSVTGRLAPRINFQVLLPTRTWTQRYLQVGCGGLCGNITLRSGASAGCRVLNDGGFVMAATDMGHSGQSGEWGLDDRQRADFAYRAQHLTAEAAKALTQAFYGQPARFSYFNGCSDGGREALVEAMRYPDDFDGIIAGAPAMLFQVQNTLFHGWMARANSDKDGRTILTSDKLPVLHRGVIAACDATDGVADGLIAQPALCSFDPASLTCAEGADTAQCLTPAEAAVARKFYDGPRDPATGAALTAGQPLHGSELNWQGVYVADSHDQEVFSTRIVDPVLRYLAFDPARPDMTLADLEFTEATLEALRPRHPLFDATNPDLSAFVQSGGKLILWHGLADPHIAPANTVALHKAMVDRLGADTVAGFQRLYLLPGVSHCGGGQGPSNLDLLTPMMAWVEGGAAPDAVLTSSTAETSDFGQPEGGAEGHGGPPQMDLGVASLPDMARPVWPYPATAALTPGADPTRPQGWTRGPDAEIVQTRDWPGADLFTPFTPAE</sequence>
<evidence type="ECO:0000256" key="9">
    <source>
        <dbReference type="SAM" id="SignalP"/>
    </source>
</evidence>
<dbReference type="PANTHER" id="PTHR33938:SF15">
    <property type="entry name" value="FERULOYL ESTERASE B-RELATED"/>
    <property type="match status" value="1"/>
</dbReference>
<dbReference type="Proteomes" id="UP000218023">
    <property type="component" value="Unassembled WGS sequence"/>
</dbReference>
<dbReference type="PANTHER" id="PTHR33938">
    <property type="entry name" value="FERULOYL ESTERASE B-RELATED"/>
    <property type="match status" value="1"/>
</dbReference>
<reference evidence="10 11" key="1">
    <citation type="submission" date="2017-09" db="EMBL/GenBank/DDBJ databases">
        <title>Paracoccus alkalisoli sp. nov., isolated from saline alkaline soil.</title>
        <authorList>
            <person name="Dong X."/>
            <person name="Zhang G."/>
        </authorList>
    </citation>
    <scope>NUCLEOTIDE SEQUENCE [LARGE SCALE GENOMIC DNA]</scope>
    <source>
        <strain evidence="10 11">WN007</strain>
    </source>
</reference>
<keyword evidence="3" id="KW-0479">Metal-binding</keyword>
<feature type="region of interest" description="Disordered" evidence="8">
    <location>
        <begin position="524"/>
        <end position="546"/>
    </location>
</feature>
<keyword evidence="6" id="KW-0106">Calcium</keyword>
<accession>A0A2A2GHZ9</accession>
<name>A0A2A2GHZ9_9RHOB</name>
<evidence type="ECO:0000256" key="1">
    <source>
        <dbReference type="ARBA" id="ARBA00006249"/>
    </source>
</evidence>
<evidence type="ECO:0000256" key="7">
    <source>
        <dbReference type="ARBA" id="ARBA00023157"/>
    </source>
</evidence>
<proteinExistence type="inferred from homology"/>
<gene>
    <name evidence="10" type="ORF">CK240_13365</name>
</gene>
<keyword evidence="4 9" id="KW-0732">Signal</keyword>
<evidence type="ECO:0000313" key="10">
    <source>
        <dbReference type="EMBL" id="PAU96533.1"/>
    </source>
</evidence>
<protein>
    <submittedName>
        <fullName evidence="10">Tannase/feruloyl esterase family alpha/beta hydrolase</fullName>
    </submittedName>
</protein>
<evidence type="ECO:0000256" key="3">
    <source>
        <dbReference type="ARBA" id="ARBA00022723"/>
    </source>
</evidence>
<dbReference type="InterPro" id="IPR029058">
    <property type="entry name" value="AB_hydrolase_fold"/>
</dbReference>
<keyword evidence="2" id="KW-0719">Serine esterase</keyword>
<dbReference type="InterPro" id="IPR011118">
    <property type="entry name" value="Tannase/feruloyl_esterase"/>
</dbReference>
<dbReference type="SUPFAM" id="SSF53474">
    <property type="entry name" value="alpha/beta-Hydrolases"/>
    <property type="match status" value="1"/>
</dbReference>
<feature type="compositionally biased region" description="Gly residues" evidence="8">
    <location>
        <begin position="492"/>
        <end position="501"/>
    </location>
</feature>
<keyword evidence="11" id="KW-1185">Reference proteome</keyword>
<evidence type="ECO:0000256" key="6">
    <source>
        <dbReference type="ARBA" id="ARBA00022837"/>
    </source>
</evidence>
<dbReference type="GO" id="GO:0046872">
    <property type="term" value="F:metal ion binding"/>
    <property type="evidence" value="ECO:0007669"/>
    <property type="project" value="UniProtKB-KW"/>
</dbReference>
<evidence type="ECO:0000256" key="8">
    <source>
        <dbReference type="SAM" id="MobiDB-lite"/>
    </source>
</evidence>
<comment type="similarity">
    <text evidence="1">Belongs to the tannase family.</text>
</comment>
<keyword evidence="7" id="KW-1015">Disulfide bond</keyword>
<evidence type="ECO:0000256" key="2">
    <source>
        <dbReference type="ARBA" id="ARBA00022487"/>
    </source>
</evidence>
<feature type="chain" id="PRO_5012516693" evidence="9">
    <location>
        <begin position="21"/>
        <end position="567"/>
    </location>
</feature>
<dbReference type="RefSeq" id="WP_095640829.1">
    <property type="nucleotide sequence ID" value="NZ_NSJZ01000013.1"/>
</dbReference>
<feature type="signal peptide" evidence="9">
    <location>
        <begin position="1"/>
        <end position="20"/>
    </location>
</feature>
<comment type="caution">
    <text evidence="10">The sequence shown here is derived from an EMBL/GenBank/DDBJ whole genome shotgun (WGS) entry which is preliminary data.</text>
</comment>
<dbReference type="Gene3D" id="3.40.50.1820">
    <property type="entry name" value="alpha/beta hydrolase"/>
    <property type="match status" value="1"/>
</dbReference>
<dbReference type="Pfam" id="PF07519">
    <property type="entry name" value="Tannase"/>
    <property type="match status" value="1"/>
</dbReference>
<organism evidence="10 11">
    <name type="scientific">Paracoccus salipaludis</name>
    <dbReference type="NCBI Taxonomy" id="2032623"/>
    <lineage>
        <taxon>Bacteria</taxon>
        <taxon>Pseudomonadati</taxon>
        <taxon>Pseudomonadota</taxon>
        <taxon>Alphaproteobacteria</taxon>
        <taxon>Rhodobacterales</taxon>
        <taxon>Paracoccaceae</taxon>
        <taxon>Paracoccus</taxon>
    </lineage>
</organism>
<evidence type="ECO:0000256" key="5">
    <source>
        <dbReference type="ARBA" id="ARBA00022801"/>
    </source>
</evidence>
<dbReference type="GO" id="GO:0052689">
    <property type="term" value="F:carboxylic ester hydrolase activity"/>
    <property type="evidence" value="ECO:0007669"/>
    <property type="project" value="UniProtKB-KW"/>
</dbReference>
<evidence type="ECO:0000256" key="4">
    <source>
        <dbReference type="ARBA" id="ARBA00022729"/>
    </source>
</evidence>
<evidence type="ECO:0000313" key="11">
    <source>
        <dbReference type="Proteomes" id="UP000218023"/>
    </source>
</evidence>
<feature type="region of interest" description="Disordered" evidence="8">
    <location>
        <begin position="482"/>
        <end position="510"/>
    </location>
</feature>
<dbReference type="EMBL" id="NSJZ01000013">
    <property type="protein sequence ID" value="PAU96533.1"/>
    <property type="molecule type" value="Genomic_DNA"/>
</dbReference>
<keyword evidence="5 10" id="KW-0378">Hydrolase</keyword>
<dbReference type="OrthoDB" id="7197884at2"/>